<sequence length="374" mass="39207">MNNNEFENNHVNFNDTDKTESAAEHKPYTYTYGPNRSANSLREAYENQLQLMEGTDGSYGGSGRGGRKQGKKSQAKAMVAAFLVGAVVISGFMYASDRTNLFTGNEQASAATTLASNTAQQDAGVKTASASVDASIADVYKAASPAVVKIENYTEPVQSGGRGFGGRGGWQGFGEVPQAQSESGQSDSTDSSQLQLSGTGTGFFFESSGYILTNDHVVAGAAQVKVQVEGYDESFVAEVVGENADQDLAVLKITGTEAFPTLAIGDSDQTAIGDWVIAIGNPYGFDHTMTVGVLSAKERPITISEEDGSEHQYEHLLQTDASINPGNSGGPLLNAKGEVIGINTAVNAEAQGIGFAIPTSTIQETLKQLLGRSV</sequence>
<evidence type="ECO:0000256" key="5">
    <source>
        <dbReference type="SAM" id="Phobius"/>
    </source>
</evidence>
<feature type="compositionally biased region" description="Basic and acidic residues" evidence="4">
    <location>
        <begin position="15"/>
        <end position="27"/>
    </location>
</feature>
<dbReference type="RefSeq" id="WP_091183630.1">
    <property type="nucleotide sequence ID" value="NZ_FOMT01000002.1"/>
</dbReference>
<keyword evidence="5" id="KW-1133">Transmembrane helix</keyword>
<keyword evidence="1" id="KW-0645">Protease</keyword>
<evidence type="ECO:0000256" key="1">
    <source>
        <dbReference type="ARBA" id="ARBA00022670"/>
    </source>
</evidence>
<dbReference type="Pfam" id="PF13365">
    <property type="entry name" value="Trypsin_2"/>
    <property type="match status" value="1"/>
</dbReference>
<dbReference type="STRING" id="1045775.SAMN05216378_1753"/>
<dbReference type="GO" id="GO:0006508">
    <property type="term" value="P:proteolysis"/>
    <property type="evidence" value="ECO:0007669"/>
    <property type="project" value="UniProtKB-KW"/>
</dbReference>
<accession>A0A1I1WS02</accession>
<feature type="compositionally biased region" description="Gly residues" evidence="4">
    <location>
        <begin position="160"/>
        <end position="172"/>
    </location>
</feature>
<feature type="compositionally biased region" description="Low complexity" evidence="4">
    <location>
        <begin position="1"/>
        <end position="14"/>
    </location>
</feature>
<dbReference type="OrthoDB" id="9758917at2"/>
<dbReference type="PANTHER" id="PTHR43343">
    <property type="entry name" value="PEPTIDASE S12"/>
    <property type="match status" value="1"/>
</dbReference>
<dbReference type="Gene3D" id="2.40.10.120">
    <property type="match status" value="1"/>
</dbReference>
<feature type="region of interest" description="Disordered" evidence="4">
    <location>
        <begin position="1"/>
        <end position="37"/>
    </location>
</feature>
<dbReference type="PANTHER" id="PTHR43343:SF3">
    <property type="entry name" value="PROTEASE DO-LIKE 8, CHLOROPLASTIC"/>
    <property type="match status" value="1"/>
</dbReference>
<proteinExistence type="predicted"/>
<dbReference type="Proteomes" id="UP000198855">
    <property type="component" value="Unassembled WGS sequence"/>
</dbReference>
<protein>
    <submittedName>
        <fullName evidence="6">Trypsin-like peptidase domain-containing protein</fullName>
    </submittedName>
</protein>
<dbReference type="EMBL" id="FOMT01000002">
    <property type="protein sequence ID" value="SFD96203.1"/>
    <property type="molecule type" value="Genomic_DNA"/>
</dbReference>
<dbReference type="GO" id="GO:0004252">
    <property type="term" value="F:serine-type endopeptidase activity"/>
    <property type="evidence" value="ECO:0007669"/>
    <property type="project" value="InterPro"/>
</dbReference>
<dbReference type="InterPro" id="IPR009003">
    <property type="entry name" value="Peptidase_S1_PA"/>
</dbReference>
<keyword evidence="2" id="KW-0378">Hydrolase</keyword>
<keyword evidence="5" id="KW-0472">Membrane</keyword>
<evidence type="ECO:0000256" key="3">
    <source>
        <dbReference type="ARBA" id="ARBA00022825"/>
    </source>
</evidence>
<dbReference type="PRINTS" id="PR00834">
    <property type="entry name" value="PROTEASES2C"/>
</dbReference>
<evidence type="ECO:0000256" key="2">
    <source>
        <dbReference type="ARBA" id="ARBA00022801"/>
    </source>
</evidence>
<dbReference type="InterPro" id="IPR001940">
    <property type="entry name" value="Peptidase_S1C"/>
</dbReference>
<evidence type="ECO:0000313" key="7">
    <source>
        <dbReference type="Proteomes" id="UP000198855"/>
    </source>
</evidence>
<keyword evidence="3" id="KW-0720">Serine protease</keyword>
<organism evidence="6 7">
    <name type="scientific">Paenibacillus catalpae</name>
    <dbReference type="NCBI Taxonomy" id="1045775"/>
    <lineage>
        <taxon>Bacteria</taxon>
        <taxon>Bacillati</taxon>
        <taxon>Bacillota</taxon>
        <taxon>Bacilli</taxon>
        <taxon>Bacillales</taxon>
        <taxon>Paenibacillaceae</taxon>
        <taxon>Paenibacillus</taxon>
    </lineage>
</organism>
<dbReference type="SUPFAM" id="SSF50494">
    <property type="entry name" value="Trypsin-like serine proteases"/>
    <property type="match status" value="1"/>
</dbReference>
<feature type="region of interest" description="Disordered" evidence="4">
    <location>
        <begin position="158"/>
        <end position="195"/>
    </location>
</feature>
<keyword evidence="7" id="KW-1185">Reference proteome</keyword>
<feature type="compositionally biased region" description="Low complexity" evidence="4">
    <location>
        <begin position="180"/>
        <end position="195"/>
    </location>
</feature>
<evidence type="ECO:0000256" key="4">
    <source>
        <dbReference type="SAM" id="MobiDB-lite"/>
    </source>
</evidence>
<name>A0A1I1WS02_9BACL</name>
<evidence type="ECO:0000313" key="6">
    <source>
        <dbReference type="EMBL" id="SFD96203.1"/>
    </source>
</evidence>
<gene>
    <name evidence="6" type="ORF">SAMN05216378_1753</name>
</gene>
<dbReference type="InterPro" id="IPR051201">
    <property type="entry name" value="Chloro_Bact_Ser_Proteases"/>
</dbReference>
<feature type="transmembrane region" description="Helical" evidence="5">
    <location>
        <begin position="77"/>
        <end position="95"/>
    </location>
</feature>
<dbReference type="AlphaFoldDB" id="A0A1I1WS02"/>
<keyword evidence="5" id="KW-0812">Transmembrane</keyword>
<reference evidence="7" key="1">
    <citation type="submission" date="2016-10" db="EMBL/GenBank/DDBJ databases">
        <authorList>
            <person name="Varghese N."/>
            <person name="Submissions S."/>
        </authorList>
    </citation>
    <scope>NUCLEOTIDE SEQUENCE [LARGE SCALE GENOMIC DNA]</scope>
    <source>
        <strain evidence="7">CGMCC 1.10784</strain>
    </source>
</reference>